<organism evidence="7 8">
    <name type="scientific">Popillia japonica</name>
    <name type="common">Japanese beetle</name>
    <dbReference type="NCBI Taxonomy" id="7064"/>
    <lineage>
        <taxon>Eukaryota</taxon>
        <taxon>Metazoa</taxon>
        <taxon>Ecdysozoa</taxon>
        <taxon>Arthropoda</taxon>
        <taxon>Hexapoda</taxon>
        <taxon>Insecta</taxon>
        <taxon>Pterygota</taxon>
        <taxon>Neoptera</taxon>
        <taxon>Endopterygota</taxon>
        <taxon>Coleoptera</taxon>
        <taxon>Polyphaga</taxon>
        <taxon>Scarabaeiformia</taxon>
        <taxon>Scarabaeidae</taxon>
        <taxon>Rutelinae</taxon>
        <taxon>Popillia</taxon>
    </lineage>
</organism>
<dbReference type="GO" id="GO:0016491">
    <property type="term" value="F:oxidoreductase activity"/>
    <property type="evidence" value="ECO:0007669"/>
    <property type="project" value="UniProtKB-KW"/>
</dbReference>
<comment type="subcellular location">
    <subcellularLocation>
        <location evidence="1">Mitochondrion</location>
    </subcellularLocation>
</comment>
<evidence type="ECO:0000256" key="1">
    <source>
        <dbReference type="ARBA" id="ARBA00004173"/>
    </source>
</evidence>
<dbReference type="AlphaFoldDB" id="A0AAW1NBW0"/>
<proteinExistence type="inferred from homology"/>
<comment type="similarity">
    <text evidence="5">Belongs to the short-chain dehydrogenases/reductases (SDR) family. 17-beta-HSD 3 subfamily.</text>
</comment>
<evidence type="ECO:0000256" key="2">
    <source>
        <dbReference type="ARBA" id="ARBA00022857"/>
    </source>
</evidence>
<dbReference type="InterPro" id="IPR036291">
    <property type="entry name" value="NAD(P)-bd_dom_sf"/>
</dbReference>
<evidence type="ECO:0000256" key="3">
    <source>
        <dbReference type="ARBA" id="ARBA00023002"/>
    </source>
</evidence>
<keyword evidence="6" id="KW-0472">Membrane</keyword>
<feature type="transmembrane region" description="Helical" evidence="6">
    <location>
        <begin position="6"/>
        <end position="28"/>
    </location>
</feature>
<evidence type="ECO:0000256" key="6">
    <source>
        <dbReference type="SAM" id="Phobius"/>
    </source>
</evidence>
<dbReference type="EMBL" id="JASPKY010000006">
    <property type="protein sequence ID" value="KAK9754545.1"/>
    <property type="molecule type" value="Genomic_DNA"/>
</dbReference>
<reference evidence="7 8" key="1">
    <citation type="journal article" date="2024" name="BMC Genomics">
        <title>De novo assembly and annotation of Popillia japonica's genome with initial clues to its potential as an invasive pest.</title>
        <authorList>
            <person name="Cucini C."/>
            <person name="Boschi S."/>
            <person name="Funari R."/>
            <person name="Cardaioli E."/>
            <person name="Iannotti N."/>
            <person name="Marturano G."/>
            <person name="Paoli F."/>
            <person name="Bruttini M."/>
            <person name="Carapelli A."/>
            <person name="Frati F."/>
            <person name="Nardi F."/>
        </authorList>
    </citation>
    <scope>NUCLEOTIDE SEQUENCE [LARGE SCALE GENOMIC DNA]</scope>
    <source>
        <strain evidence="7">DMR45628</strain>
    </source>
</reference>
<keyword evidence="6" id="KW-1133">Transmembrane helix</keyword>
<keyword evidence="4" id="KW-0496">Mitochondrion</keyword>
<comment type="caution">
    <text evidence="7">The sequence shown here is derived from an EMBL/GenBank/DDBJ whole genome shotgun (WGS) entry which is preliminary data.</text>
</comment>
<keyword evidence="8" id="KW-1185">Reference proteome</keyword>
<evidence type="ECO:0000256" key="4">
    <source>
        <dbReference type="ARBA" id="ARBA00023128"/>
    </source>
</evidence>
<dbReference type="PROSITE" id="PS00061">
    <property type="entry name" value="ADH_SHORT"/>
    <property type="match status" value="1"/>
</dbReference>
<dbReference type="FunFam" id="3.40.50.720:FF:000137">
    <property type="entry name" value="Hydroxysteroid (17-beta) dehydrogenase 3"/>
    <property type="match status" value="1"/>
</dbReference>
<dbReference type="GO" id="GO:0005739">
    <property type="term" value="C:mitochondrion"/>
    <property type="evidence" value="ECO:0007669"/>
    <property type="project" value="UniProtKB-SubCell"/>
</dbReference>
<accession>A0AAW1NBW0</accession>
<gene>
    <name evidence="7" type="ORF">QE152_g1086</name>
</gene>
<sequence>MEGCHVYTSVLAVVGGITLFFLLLDTLWNIILAARALLAPFFLTHEEQNLVKRYGSWALITGCTDGIGKEYAKQLAKKGLNVILVSRSQDKLLKTANEIEQEHPVKTKIIVADFSKGATAIDYIRNEIKNLEIGILVNNVGMQYTYPMFVGEVPEQQLWDIININVGAVTMMSRILVEDMKKRKRGAIVNVSSGSELQPLPLMTVYAASKVYVRNFTRSLRYEYSDCGITIQHLSPMFINTKMNDFSRRLRTTSFFIPDAQTFAKHAVNTLGKLDCTTGYWSHEIQYFFTRLAPEWARIRIGSKLNEALREEYFRTHSKMVKNTYLQ</sequence>
<dbReference type="PANTHER" id="PTHR44889:SF1">
    <property type="entry name" value="INACTIVE HYDROXYSTEROID DEHYDROGENASE-LIKE PROTEIN 1"/>
    <property type="match status" value="1"/>
</dbReference>
<keyword evidence="3" id="KW-0560">Oxidoreductase</keyword>
<dbReference type="InterPro" id="IPR002347">
    <property type="entry name" value="SDR_fam"/>
</dbReference>
<evidence type="ECO:0000256" key="5">
    <source>
        <dbReference type="ARBA" id="ARBA00038261"/>
    </source>
</evidence>
<dbReference type="PIRSF" id="PIRSF000126">
    <property type="entry name" value="11-beta-HSD1"/>
    <property type="match status" value="1"/>
</dbReference>
<name>A0AAW1NBW0_POPJA</name>
<dbReference type="PANTHER" id="PTHR44889">
    <property type="entry name" value="INACTIVE HYDROXYSTEROID DEHYDROGENASE-LIKE PROTEIN 1"/>
    <property type="match status" value="1"/>
</dbReference>
<dbReference type="SUPFAM" id="SSF51735">
    <property type="entry name" value="NAD(P)-binding Rossmann-fold domains"/>
    <property type="match status" value="1"/>
</dbReference>
<dbReference type="InterPro" id="IPR052149">
    <property type="entry name" value="17-beta-HSD3-like"/>
</dbReference>
<protein>
    <submittedName>
        <fullName evidence="7">Short chain dehydrogenase</fullName>
    </submittedName>
</protein>
<dbReference type="Gene3D" id="3.40.50.720">
    <property type="entry name" value="NAD(P)-binding Rossmann-like Domain"/>
    <property type="match status" value="1"/>
</dbReference>
<dbReference type="Proteomes" id="UP001458880">
    <property type="component" value="Unassembled WGS sequence"/>
</dbReference>
<keyword evidence="2" id="KW-0521">NADP</keyword>
<evidence type="ECO:0000313" key="7">
    <source>
        <dbReference type="EMBL" id="KAK9754545.1"/>
    </source>
</evidence>
<evidence type="ECO:0000313" key="8">
    <source>
        <dbReference type="Proteomes" id="UP001458880"/>
    </source>
</evidence>
<dbReference type="CDD" id="cd05356">
    <property type="entry name" value="17beta-HSD1_like_SDR_c"/>
    <property type="match status" value="1"/>
</dbReference>
<dbReference type="PRINTS" id="PR00081">
    <property type="entry name" value="GDHRDH"/>
</dbReference>
<dbReference type="PRINTS" id="PR00080">
    <property type="entry name" value="SDRFAMILY"/>
</dbReference>
<dbReference type="InterPro" id="IPR020904">
    <property type="entry name" value="Sc_DH/Rdtase_CS"/>
</dbReference>
<dbReference type="Pfam" id="PF00106">
    <property type="entry name" value="adh_short"/>
    <property type="match status" value="1"/>
</dbReference>
<keyword evidence="6" id="KW-0812">Transmembrane</keyword>